<evidence type="ECO:0000313" key="5">
    <source>
        <dbReference type="EMBL" id="ETN42299.1"/>
    </source>
</evidence>
<keyword evidence="2" id="KW-0560">Oxidoreductase</keyword>
<gene>
    <name evidence="5" type="ORF">HMPREF1541_04240</name>
</gene>
<dbReference type="eggNOG" id="KOG1208">
    <property type="taxonomic scope" value="Eukaryota"/>
</dbReference>
<dbReference type="SUPFAM" id="SSF51735">
    <property type="entry name" value="NAD(P)-binding Rossmann-fold domains"/>
    <property type="match status" value="1"/>
</dbReference>
<keyword evidence="4" id="KW-0812">Transmembrane</keyword>
<organism evidence="5 6">
    <name type="scientific">Cyphellophora europaea (strain CBS 101466)</name>
    <name type="common">Phialophora europaea</name>
    <dbReference type="NCBI Taxonomy" id="1220924"/>
    <lineage>
        <taxon>Eukaryota</taxon>
        <taxon>Fungi</taxon>
        <taxon>Dikarya</taxon>
        <taxon>Ascomycota</taxon>
        <taxon>Pezizomycotina</taxon>
        <taxon>Eurotiomycetes</taxon>
        <taxon>Chaetothyriomycetidae</taxon>
        <taxon>Chaetothyriales</taxon>
        <taxon>Cyphellophoraceae</taxon>
        <taxon>Cyphellophora</taxon>
    </lineage>
</organism>
<dbReference type="Gene3D" id="3.40.50.720">
    <property type="entry name" value="NAD(P)-binding Rossmann-like Domain"/>
    <property type="match status" value="1"/>
</dbReference>
<comment type="similarity">
    <text evidence="1">Belongs to the short-chain dehydrogenases/reductases (SDR) family.</text>
</comment>
<accession>W2S2V9</accession>
<sequence length="411" mass="46208">MPVPILAEGFEKGIGGIPYAWDVIKLIPWVGLLYLLKLYFSGARCRSERVMHGKVVMVTGGTSGIGAEVVRELATRGAQIILLTHYAPTDPFLVDYIDDLRTICNNDLIYAEQVDMSSLHSIRLFATKWVDNAPPRRLDMIVLCANVMTPWWGRRKTTVDGLEEEWMVNYLSNFHLLSILSPAIRAQPPDRDIRILFSSCSSYIGGKLDLKDTERKTKSGSESYARSKLALMTFVYAFQKHLDAYVRPDKMPNNARAFIVDPGFSRTPGTRRWVTGGSLFGLLLYMMTYPVWWLVLKSPLQGAQSYLLASMEAEYASSPGGKLIKECRELEPLRPEVRSEEVAQKLWEYSEKQVERLEKQGAVKRAMAKKEAEKRDEAAAKAAKMAESQSDADGTATGKQTPGSRRNRKAK</sequence>
<dbReference type="InterPro" id="IPR002347">
    <property type="entry name" value="SDR_fam"/>
</dbReference>
<evidence type="ECO:0000313" key="6">
    <source>
        <dbReference type="Proteomes" id="UP000030752"/>
    </source>
</evidence>
<dbReference type="PRINTS" id="PR00081">
    <property type="entry name" value="GDHRDH"/>
</dbReference>
<evidence type="ECO:0000256" key="2">
    <source>
        <dbReference type="ARBA" id="ARBA00023002"/>
    </source>
</evidence>
<dbReference type="EMBL" id="KB822719">
    <property type="protein sequence ID" value="ETN42299.1"/>
    <property type="molecule type" value="Genomic_DNA"/>
</dbReference>
<dbReference type="FunCoup" id="W2S2V9">
    <property type="interactions" value="102"/>
</dbReference>
<dbReference type="AlphaFoldDB" id="W2S2V9"/>
<dbReference type="InterPro" id="IPR036291">
    <property type="entry name" value="NAD(P)-bd_dom_sf"/>
</dbReference>
<evidence type="ECO:0000256" key="3">
    <source>
        <dbReference type="SAM" id="MobiDB-lite"/>
    </source>
</evidence>
<dbReference type="GeneID" id="19971579"/>
<dbReference type="PANTHER" id="PTHR43157:SF31">
    <property type="entry name" value="PHOSPHATIDYLINOSITOL-GLYCAN BIOSYNTHESIS CLASS F PROTEIN"/>
    <property type="match status" value="1"/>
</dbReference>
<protein>
    <recommendedName>
        <fullName evidence="7">Ketoreductase (KR) domain-containing protein</fullName>
    </recommendedName>
</protein>
<dbReference type="RefSeq" id="XP_008716808.1">
    <property type="nucleotide sequence ID" value="XM_008718586.1"/>
</dbReference>
<dbReference type="InParanoid" id="W2S2V9"/>
<proteinExistence type="inferred from homology"/>
<feature type="region of interest" description="Disordered" evidence="3">
    <location>
        <begin position="361"/>
        <end position="411"/>
    </location>
</feature>
<evidence type="ECO:0000256" key="4">
    <source>
        <dbReference type="SAM" id="Phobius"/>
    </source>
</evidence>
<name>W2S2V9_CYPE1</name>
<feature type="compositionally biased region" description="Polar residues" evidence="3">
    <location>
        <begin position="388"/>
        <end position="404"/>
    </location>
</feature>
<dbReference type="GO" id="GO:0016491">
    <property type="term" value="F:oxidoreductase activity"/>
    <property type="evidence" value="ECO:0007669"/>
    <property type="project" value="UniProtKB-KW"/>
</dbReference>
<evidence type="ECO:0008006" key="7">
    <source>
        <dbReference type="Google" id="ProtNLM"/>
    </source>
</evidence>
<keyword evidence="4" id="KW-1133">Transmembrane helix</keyword>
<keyword evidence="6" id="KW-1185">Reference proteome</keyword>
<dbReference type="PANTHER" id="PTHR43157">
    <property type="entry name" value="PHOSPHATIDYLINOSITOL-GLYCAN BIOSYNTHESIS CLASS F PROTEIN-RELATED"/>
    <property type="match status" value="1"/>
</dbReference>
<reference evidence="5 6" key="1">
    <citation type="submission" date="2013-03" db="EMBL/GenBank/DDBJ databases">
        <title>The Genome Sequence of Phialophora europaea CBS 101466.</title>
        <authorList>
            <consortium name="The Broad Institute Genomics Platform"/>
            <person name="Cuomo C."/>
            <person name="de Hoog S."/>
            <person name="Gorbushina A."/>
            <person name="Walker B."/>
            <person name="Young S.K."/>
            <person name="Zeng Q."/>
            <person name="Gargeya S."/>
            <person name="Fitzgerald M."/>
            <person name="Haas B."/>
            <person name="Abouelleil A."/>
            <person name="Allen A.W."/>
            <person name="Alvarado L."/>
            <person name="Arachchi H.M."/>
            <person name="Berlin A.M."/>
            <person name="Chapman S.B."/>
            <person name="Gainer-Dewar J."/>
            <person name="Goldberg J."/>
            <person name="Griggs A."/>
            <person name="Gujja S."/>
            <person name="Hansen M."/>
            <person name="Howarth C."/>
            <person name="Imamovic A."/>
            <person name="Ireland A."/>
            <person name="Larimer J."/>
            <person name="McCowan C."/>
            <person name="Murphy C."/>
            <person name="Pearson M."/>
            <person name="Poon T.W."/>
            <person name="Priest M."/>
            <person name="Roberts A."/>
            <person name="Saif S."/>
            <person name="Shea T."/>
            <person name="Sisk P."/>
            <person name="Sykes S."/>
            <person name="Wortman J."/>
            <person name="Nusbaum C."/>
            <person name="Birren B."/>
        </authorList>
    </citation>
    <scope>NUCLEOTIDE SEQUENCE [LARGE SCALE GENOMIC DNA]</scope>
    <source>
        <strain evidence="5 6">CBS 101466</strain>
    </source>
</reference>
<dbReference type="OrthoDB" id="191979at2759"/>
<dbReference type="HOGENOM" id="CLU_010194_44_1_1"/>
<keyword evidence="4" id="KW-0472">Membrane</keyword>
<dbReference type="Proteomes" id="UP000030752">
    <property type="component" value="Unassembled WGS sequence"/>
</dbReference>
<evidence type="ECO:0000256" key="1">
    <source>
        <dbReference type="ARBA" id="ARBA00006484"/>
    </source>
</evidence>
<dbReference type="Pfam" id="PF00106">
    <property type="entry name" value="adh_short"/>
    <property type="match status" value="1"/>
</dbReference>
<dbReference type="VEuPathDB" id="FungiDB:HMPREF1541_04240"/>
<feature type="compositionally biased region" description="Basic and acidic residues" evidence="3">
    <location>
        <begin position="368"/>
        <end position="379"/>
    </location>
</feature>
<feature type="transmembrane region" description="Helical" evidence="4">
    <location>
        <begin position="273"/>
        <end position="295"/>
    </location>
</feature>
<dbReference type="STRING" id="1220924.W2S2V9"/>